<dbReference type="GO" id="GO:0016020">
    <property type="term" value="C:membrane"/>
    <property type="evidence" value="ECO:0007669"/>
    <property type="project" value="InterPro"/>
</dbReference>
<dbReference type="Pfam" id="PF02518">
    <property type="entry name" value="HATPase_c"/>
    <property type="match status" value="1"/>
</dbReference>
<dbReference type="InterPro" id="IPR036890">
    <property type="entry name" value="HATPase_C_sf"/>
</dbReference>
<evidence type="ECO:0000256" key="3">
    <source>
        <dbReference type="ARBA" id="ARBA00022553"/>
    </source>
</evidence>
<keyword evidence="9" id="KW-0812">Transmembrane</keyword>
<keyword evidence="8" id="KW-0902">Two-component regulatory system</keyword>
<dbReference type="GO" id="GO:0046983">
    <property type="term" value="F:protein dimerization activity"/>
    <property type="evidence" value="ECO:0007669"/>
    <property type="project" value="InterPro"/>
</dbReference>
<evidence type="ECO:0000313" key="11">
    <source>
        <dbReference type="EMBL" id="PSK83558.1"/>
    </source>
</evidence>
<dbReference type="SUPFAM" id="SSF55874">
    <property type="entry name" value="ATPase domain of HSP90 chaperone/DNA topoisomerase II/histidine kinase"/>
    <property type="match status" value="1"/>
</dbReference>
<keyword evidence="9" id="KW-1133">Transmembrane helix</keyword>
<keyword evidence="6 11" id="KW-0418">Kinase</keyword>
<dbReference type="SMART" id="SM00387">
    <property type="entry name" value="HATPase_c"/>
    <property type="match status" value="1"/>
</dbReference>
<proteinExistence type="predicted"/>
<feature type="transmembrane region" description="Helical" evidence="9">
    <location>
        <begin position="107"/>
        <end position="126"/>
    </location>
</feature>
<dbReference type="PANTHER" id="PTHR24421">
    <property type="entry name" value="NITRATE/NITRITE SENSOR PROTEIN NARX-RELATED"/>
    <property type="match status" value="1"/>
</dbReference>
<feature type="transmembrane region" description="Helical" evidence="9">
    <location>
        <begin position="54"/>
        <end position="76"/>
    </location>
</feature>
<evidence type="ECO:0000256" key="6">
    <source>
        <dbReference type="ARBA" id="ARBA00022777"/>
    </source>
</evidence>
<dbReference type="GO" id="GO:0005524">
    <property type="term" value="F:ATP binding"/>
    <property type="evidence" value="ECO:0007669"/>
    <property type="project" value="UniProtKB-KW"/>
</dbReference>
<dbReference type="Gene3D" id="3.30.565.10">
    <property type="entry name" value="Histidine kinase-like ATPase, C-terminal domain"/>
    <property type="match status" value="1"/>
</dbReference>
<evidence type="ECO:0000256" key="9">
    <source>
        <dbReference type="SAM" id="Phobius"/>
    </source>
</evidence>
<gene>
    <name evidence="11" type="ORF">CLV63_14010</name>
</gene>
<dbReference type="Gene3D" id="1.20.5.1930">
    <property type="match status" value="1"/>
</dbReference>
<evidence type="ECO:0000256" key="8">
    <source>
        <dbReference type="ARBA" id="ARBA00023012"/>
    </source>
</evidence>
<name>A0A2P8CF18_9ACTN</name>
<dbReference type="InterPro" id="IPR003594">
    <property type="entry name" value="HATPase_dom"/>
</dbReference>
<keyword evidence="12" id="KW-1185">Reference proteome</keyword>
<evidence type="ECO:0000256" key="2">
    <source>
        <dbReference type="ARBA" id="ARBA00012438"/>
    </source>
</evidence>
<reference evidence="11 12" key="1">
    <citation type="submission" date="2018-03" db="EMBL/GenBank/DDBJ databases">
        <title>Genomic Encyclopedia of Archaeal and Bacterial Type Strains, Phase II (KMG-II): from individual species to whole genera.</title>
        <authorList>
            <person name="Goeker M."/>
        </authorList>
    </citation>
    <scope>NUCLEOTIDE SEQUENCE [LARGE SCALE GENOMIC DNA]</scope>
    <source>
        <strain evidence="11 12">DSM 45312</strain>
    </source>
</reference>
<evidence type="ECO:0000259" key="10">
    <source>
        <dbReference type="SMART" id="SM00387"/>
    </source>
</evidence>
<organism evidence="11 12">
    <name type="scientific">Murinocardiopsis flavida</name>
    <dbReference type="NCBI Taxonomy" id="645275"/>
    <lineage>
        <taxon>Bacteria</taxon>
        <taxon>Bacillati</taxon>
        <taxon>Actinomycetota</taxon>
        <taxon>Actinomycetes</taxon>
        <taxon>Streptosporangiales</taxon>
        <taxon>Nocardiopsidaceae</taxon>
        <taxon>Murinocardiopsis</taxon>
    </lineage>
</organism>
<dbReference type="Proteomes" id="UP000240542">
    <property type="component" value="Unassembled WGS sequence"/>
</dbReference>
<dbReference type="AlphaFoldDB" id="A0A2P8CF18"/>
<evidence type="ECO:0000256" key="1">
    <source>
        <dbReference type="ARBA" id="ARBA00000085"/>
    </source>
</evidence>
<dbReference type="EMBL" id="PYGA01000040">
    <property type="protein sequence ID" value="PSK83558.1"/>
    <property type="molecule type" value="Genomic_DNA"/>
</dbReference>
<dbReference type="OrthoDB" id="227596at2"/>
<sequence>MDRILRGPATRRVPAESGVRRLRNGTFGRFGTGAASPSLSGVNLADRPARWAGIAVDAASGALFAAALAFQAVAIARSWGGGFWQFDLAAGAVVCALALARRRWRARTAVAGLAVAAAAVAVAWSFGLPSEPGPAMALGLSVLVGSAVRRLPPLTACSVAAGGGAVVAGSALAAAASASGSAVAVLAGAGWVAGLAAGSALRLLGVRREAAAERVRRDERLALARELHDVVAHHVTGIVIEAQAGRLDARGHPERAAESFVRIEDAGSDAMAAMRRVVGLLRGADGADRATHGPEGLRELVERFRADGPAVRLRLPDGDAAWPPEMAGTVYRVVQEALTNIARHAPHARSVAVGVARDRDAVTVEVSDDARPSAARQHRGGYGLIGMRERVEAFGGTLTAGPRPEGGWSVLATLPVPDRRHR</sequence>
<dbReference type="InterPro" id="IPR050482">
    <property type="entry name" value="Sensor_HK_TwoCompSys"/>
</dbReference>
<evidence type="ECO:0000313" key="12">
    <source>
        <dbReference type="Proteomes" id="UP000240542"/>
    </source>
</evidence>
<dbReference type="Pfam" id="PF07730">
    <property type="entry name" value="HisKA_3"/>
    <property type="match status" value="1"/>
</dbReference>
<keyword evidence="3" id="KW-0597">Phosphoprotein</keyword>
<dbReference type="CDD" id="cd16917">
    <property type="entry name" value="HATPase_UhpB-NarQ-NarX-like"/>
    <property type="match status" value="1"/>
</dbReference>
<dbReference type="EC" id="2.7.13.3" evidence="2"/>
<feature type="domain" description="Histidine kinase/HSP90-like ATPase" evidence="10">
    <location>
        <begin position="325"/>
        <end position="420"/>
    </location>
</feature>
<keyword evidence="5" id="KW-0547">Nucleotide-binding</keyword>
<keyword evidence="7" id="KW-0067">ATP-binding</keyword>
<feature type="transmembrane region" description="Helical" evidence="9">
    <location>
        <begin position="182"/>
        <end position="204"/>
    </location>
</feature>
<evidence type="ECO:0000256" key="7">
    <source>
        <dbReference type="ARBA" id="ARBA00022840"/>
    </source>
</evidence>
<accession>A0A2P8CF18</accession>
<evidence type="ECO:0000256" key="4">
    <source>
        <dbReference type="ARBA" id="ARBA00022679"/>
    </source>
</evidence>
<comment type="catalytic activity">
    <reaction evidence="1">
        <text>ATP + protein L-histidine = ADP + protein N-phospho-L-histidine.</text>
        <dbReference type="EC" id="2.7.13.3"/>
    </reaction>
</comment>
<keyword evidence="9" id="KW-0472">Membrane</keyword>
<protein>
    <recommendedName>
        <fullName evidence="2">histidine kinase</fullName>
        <ecNumber evidence="2">2.7.13.3</ecNumber>
    </recommendedName>
</protein>
<keyword evidence="4" id="KW-0808">Transferase</keyword>
<dbReference type="GO" id="GO:0000155">
    <property type="term" value="F:phosphorelay sensor kinase activity"/>
    <property type="evidence" value="ECO:0007669"/>
    <property type="project" value="InterPro"/>
</dbReference>
<dbReference type="PANTHER" id="PTHR24421:SF10">
    <property type="entry name" value="NITRATE_NITRITE SENSOR PROTEIN NARQ"/>
    <property type="match status" value="1"/>
</dbReference>
<evidence type="ECO:0000256" key="5">
    <source>
        <dbReference type="ARBA" id="ARBA00022741"/>
    </source>
</evidence>
<dbReference type="InterPro" id="IPR011712">
    <property type="entry name" value="Sig_transdc_His_kin_sub3_dim/P"/>
</dbReference>
<feature type="transmembrane region" description="Helical" evidence="9">
    <location>
        <begin position="82"/>
        <end position="100"/>
    </location>
</feature>
<comment type="caution">
    <text evidence="11">The sequence shown here is derived from an EMBL/GenBank/DDBJ whole genome shotgun (WGS) entry which is preliminary data.</text>
</comment>